<dbReference type="NCBIfam" id="TIGR02081">
    <property type="entry name" value="metW"/>
    <property type="match status" value="1"/>
</dbReference>
<evidence type="ECO:0000313" key="2">
    <source>
        <dbReference type="Proteomes" id="UP000830055"/>
    </source>
</evidence>
<dbReference type="CDD" id="cd02440">
    <property type="entry name" value="AdoMet_MTases"/>
    <property type="match status" value="1"/>
</dbReference>
<dbReference type="Proteomes" id="UP000830055">
    <property type="component" value="Chromosome"/>
</dbReference>
<dbReference type="SUPFAM" id="SSF53335">
    <property type="entry name" value="S-adenosyl-L-methionine-dependent methyltransferases"/>
    <property type="match status" value="1"/>
</dbReference>
<keyword evidence="2" id="KW-1185">Reference proteome</keyword>
<gene>
    <name evidence="1" type="ORF">DPPLL_09150</name>
</gene>
<name>A0ABM7W6R4_9BACT</name>
<dbReference type="InterPro" id="IPR010743">
    <property type="entry name" value="Methionine_synth_MetW"/>
</dbReference>
<reference evidence="1 2" key="1">
    <citation type="submission" date="2022-01" db="EMBL/GenBank/DDBJ databases">
        <title>Desulfofustis limnae sp. nov., a novel mesophilic sulfate-reducing bacterium isolated from marsh soil.</title>
        <authorList>
            <person name="Watanabe M."/>
            <person name="Takahashi A."/>
            <person name="Kojima H."/>
            <person name="Fukui M."/>
        </authorList>
    </citation>
    <scope>NUCLEOTIDE SEQUENCE [LARGE SCALE GENOMIC DNA]</scope>
    <source>
        <strain evidence="1 2">PPLL</strain>
    </source>
</reference>
<dbReference type="EMBL" id="AP025516">
    <property type="protein sequence ID" value="BDD86550.1"/>
    <property type="molecule type" value="Genomic_DNA"/>
</dbReference>
<accession>A0ABM7W6R4</accession>
<sequence length="207" mass="23555">MSTAIDTMRFDLRVIASRIEPGSRVLDLGCGGGDLLAWLAENKQVIGSGIEQDKTKAAQCISRGLSVVQGDMNEEVDDYPDKCFDYVILSQTLQQVWEPARLLYSLSRIGRRFIVSFPNFSHYSIRLQLLFRGMAPKSEQLPYNWYDTPNIRVITLKDFRRFARDVGYRIVEEIAIKTDTDAGSGCIIRRFADLRATYGIFIIEKQA</sequence>
<dbReference type="InterPro" id="IPR029063">
    <property type="entry name" value="SAM-dependent_MTases_sf"/>
</dbReference>
<evidence type="ECO:0000313" key="1">
    <source>
        <dbReference type="EMBL" id="BDD86550.1"/>
    </source>
</evidence>
<dbReference type="Pfam" id="PF07021">
    <property type="entry name" value="MetW"/>
    <property type="match status" value="1"/>
</dbReference>
<organism evidence="1 2">
    <name type="scientific">Desulfofustis limnaeus</name>
    <dbReference type="NCBI Taxonomy" id="2740163"/>
    <lineage>
        <taxon>Bacteria</taxon>
        <taxon>Pseudomonadati</taxon>
        <taxon>Thermodesulfobacteriota</taxon>
        <taxon>Desulfobulbia</taxon>
        <taxon>Desulfobulbales</taxon>
        <taxon>Desulfocapsaceae</taxon>
        <taxon>Desulfofustis</taxon>
    </lineage>
</organism>
<dbReference type="Gene3D" id="3.40.50.150">
    <property type="entry name" value="Vaccinia Virus protein VP39"/>
    <property type="match status" value="1"/>
</dbReference>
<protein>
    <submittedName>
        <fullName evidence="1">Methionine biosynthesis MetW</fullName>
    </submittedName>
</protein>
<proteinExistence type="predicted"/>